<sequence length="27" mass="3346">MIHFSSCLIIIRYSHMYLTWPQLAQHR</sequence>
<name>A0AAV0RYJ4_9ROSI</name>
<comment type="caution">
    <text evidence="1">The sequence shown here is derived from an EMBL/GenBank/DDBJ whole genome shotgun (WGS) entry which is preliminary data.</text>
</comment>
<proteinExistence type="predicted"/>
<protein>
    <submittedName>
        <fullName evidence="1">Uncharacterized protein</fullName>
    </submittedName>
</protein>
<organism evidence="1 2">
    <name type="scientific">Linum tenue</name>
    <dbReference type="NCBI Taxonomy" id="586396"/>
    <lineage>
        <taxon>Eukaryota</taxon>
        <taxon>Viridiplantae</taxon>
        <taxon>Streptophyta</taxon>
        <taxon>Embryophyta</taxon>
        <taxon>Tracheophyta</taxon>
        <taxon>Spermatophyta</taxon>
        <taxon>Magnoliopsida</taxon>
        <taxon>eudicotyledons</taxon>
        <taxon>Gunneridae</taxon>
        <taxon>Pentapetalae</taxon>
        <taxon>rosids</taxon>
        <taxon>fabids</taxon>
        <taxon>Malpighiales</taxon>
        <taxon>Linaceae</taxon>
        <taxon>Linum</taxon>
    </lineage>
</organism>
<reference evidence="1" key="1">
    <citation type="submission" date="2022-08" db="EMBL/GenBank/DDBJ databases">
        <authorList>
            <person name="Gutierrez-Valencia J."/>
        </authorList>
    </citation>
    <scope>NUCLEOTIDE SEQUENCE</scope>
</reference>
<dbReference type="Proteomes" id="UP001154282">
    <property type="component" value="Unassembled WGS sequence"/>
</dbReference>
<evidence type="ECO:0000313" key="1">
    <source>
        <dbReference type="EMBL" id="CAI0586374.1"/>
    </source>
</evidence>
<gene>
    <name evidence="1" type="ORF">LITE_LOCUS50171</name>
</gene>
<evidence type="ECO:0000313" key="2">
    <source>
        <dbReference type="Proteomes" id="UP001154282"/>
    </source>
</evidence>
<keyword evidence="2" id="KW-1185">Reference proteome</keyword>
<accession>A0AAV0RYJ4</accession>
<dbReference type="EMBL" id="CAMGYJ010000011">
    <property type="protein sequence ID" value="CAI0586374.1"/>
    <property type="molecule type" value="Genomic_DNA"/>
</dbReference>
<dbReference type="AlphaFoldDB" id="A0AAV0RYJ4"/>